<feature type="region of interest" description="Disordered" evidence="5">
    <location>
        <begin position="243"/>
        <end position="267"/>
    </location>
</feature>
<dbReference type="Pfam" id="PF14379">
    <property type="entry name" value="Myb_CC_LHEQLE"/>
    <property type="match status" value="1"/>
</dbReference>
<dbReference type="AlphaFoldDB" id="A0AAX6F5R3"/>
<dbReference type="InterPro" id="IPR001005">
    <property type="entry name" value="SANT/Myb"/>
</dbReference>
<dbReference type="InterPro" id="IPR006447">
    <property type="entry name" value="Myb_dom_plants"/>
</dbReference>
<dbReference type="InterPro" id="IPR017930">
    <property type="entry name" value="Myb_dom"/>
</dbReference>
<feature type="region of interest" description="Disordered" evidence="5">
    <location>
        <begin position="130"/>
        <end position="151"/>
    </location>
</feature>
<evidence type="ECO:0000256" key="4">
    <source>
        <dbReference type="ARBA" id="ARBA00023242"/>
    </source>
</evidence>
<dbReference type="GO" id="GO:0003677">
    <property type="term" value="F:DNA binding"/>
    <property type="evidence" value="ECO:0007669"/>
    <property type="project" value="UniProtKB-KW"/>
</dbReference>
<feature type="region of interest" description="Disordered" evidence="5">
    <location>
        <begin position="351"/>
        <end position="375"/>
    </location>
</feature>
<evidence type="ECO:0000259" key="6">
    <source>
        <dbReference type="PROSITE" id="PS51294"/>
    </source>
</evidence>
<dbReference type="Proteomes" id="UP001140949">
    <property type="component" value="Unassembled WGS sequence"/>
</dbReference>
<keyword evidence="8" id="KW-1185">Reference proteome</keyword>
<keyword evidence="3" id="KW-0804">Transcription</keyword>
<dbReference type="Pfam" id="PF00249">
    <property type="entry name" value="Myb_DNA-binding"/>
    <property type="match status" value="1"/>
</dbReference>
<feature type="region of interest" description="Disordered" evidence="5">
    <location>
        <begin position="426"/>
        <end position="488"/>
    </location>
</feature>
<evidence type="ECO:0000313" key="7">
    <source>
        <dbReference type="EMBL" id="KAJ6811381.1"/>
    </source>
</evidence>
<keyword evidence="2" id="KW-0238">DNA-binding</keyword>
<dbReference type="InterPro" id="IPR046955">
    <property type="entry name" value="PHR1-like"/>
</dbReference>
<feature type="compositionally biased region" description="Basic and acidic residues" evidence="5">
    <location>
        <begin position="471"/>
        <end position="482"/>
    </location>
</feature>
<dbReference type="FunFam" id="1.10.10.60:FF:000002">
    <property type="entry name" value="Myb family transcription factor"/>
    <property type="match status" value="1"/>
</dbReference>
<dbReference type="NCBIfam" id="TIGR01557">
    <property type="entry name" value="myb_SHAQKYF"/>
    <property type="match status" value="1"/>
</dbReference>
<dbReference type="SUPFAM" id="SSF46689">
    <property type="entry name" value="Homeodomain-like"/>
    <property type="match status" value="1"/>
</dbReference>
<evidence type="ECO:0000256" key="5">
    <source>
        <dbReference type="SAM" id="MobiDB-lite"/>
    </source>
</evidence>
<keyword evidence="1" id="KW-0805">Transcription regulation</keyword>
<feature type="compositionally biased region" description="Polar residues" evidence="5">
    <location>
        <begin position="84"/>
        <end position="97"/>
    </location>
</feature>
<name>A0AAX6F5R3_IRIPA</name>
<dbReference type="PANTHER" id="PTHR31499:SF80">
    <property type="entry name" value="HTH MYB-TYPE DOMAIN-CONTAINING PROTEIN"/>
    <property type="match status" value="1"/>
</dbReference>
<dbReference type="EMBL" id="JANAVB010031620">
    <property type="protein sequence ID" value="KAJ6811381.1"/>
    <property type="molecule type" value="Genomic_DNA"/>
</dbReference>
<accession>A0AAX6F5R3</accession>
<dbReference type="InterPro" id="IPR025756">
    <property type="entry name" value="Myb_CC_LHEQLE"/>
</dbReference>
<feature type="region of interest" description="Disordered" evidence="5">
    <location>
        <begin position="1"/>
        <end position="25"/>
    </location>
</feature>
<evidence type="ECO:0000256" key="2">
    <source>
        <dbReference type="ARBA" id="ARBA00023125"/>
    </source>
</evidence>
<keyword evidence="4" id="KW-0539">Nucleus</keyword>
<feature type="compositionally biased region" description="Low complexity" evidence="5">
    <location>
        <begin position="441"/>
        <end position="454"/>
    </location>
</feature>
<dbReference type="PROSITE" id="PS51294">
    <property type="entry name" value="HTH_MYB"/>
    <property type="match status" value="1"/>
</dbReference>
<feature type="domain" description="HTH myb-type" evidence="6">
    <location>
        <begin position="265"/>
        <end position="325"/>
    </location>
</feature>
<feature type="region of interest" description="Disordered" evidence="5">
    <location>
        <begin position="54"/>
        <end position="97"/>
    </location>
</feature>
<comment type="caution">
    <text evidence="7">The sequence shown here is derived from an EMBL/GenBank/DDBJ whole genome shotgun (WGS) entry which is preliminary data.</text>
</comment>
<organism evidence="7 8">
    <name type="scientific">Iris pallida</name>
    <name type="common">Sweet iris</name>
    <dbReference type="NCBI Taxonomy" id="29817"/>
    <lineage>
        <taxon>Eukaryota</taxon>
        <taxon>Viridiplantae</taxon>
        <taxon>Streptophyta</taxon>
        <taxon>Embryophyta</taxon>
        <taxon>Tracheophyta</taxon>
        <taxon>Spermatophyta</taxon>
        <taxon>Magnoliopsida</taxon>
        <taxon>Liliopsida</taxon>
        <taxon>Asparagales</taxon>
        <taxon>Iridaceae</taxon>
        <taxon>Iridoideae</taxon>
        <taxon>Irideae</taxon>
        <taxon>Iris</taxon>
    </lineage>
</organism>
<dbReference type="GO" id="GO:0003700">
    <property type="term" value="F:DNA-binding transcription factor activity"/>
    <property type="evidence" value="ECO:0007669"/>
    <property type="project" value="InterPro"/>
</dbReference>
<protein>
    <submittedName>
        <fullName evidence="7">Protein PHOSPHATE STARVATION RESPONSE 3 isoform X1</fullName>
    </submittedName>
</protein>
<evidence type="ECO:0000313" key="8">
    <source>
        <dbReference type="Proteomes" id="UP001140949"/>
    </source>
</evidence>
<reference evidence="7" key="1">
    <citation type="journal article" date="2023" name="GigaByte">
        <title>Genome assembly of the bearded iris, Iris pallida Lam.</title>
        <authorList>
            <person name="Bruccoleri R.E."/>
            <person name="Oakeley E.J."/>
            <person name="Faust A.M.E."/>
            <person name="Altorfer M."/>
            <person name="Dessus-Babus S."/>
            <person name="Burckhardt D."/>
            <person name="Oertli M."/>
            <person name="Naumann U."/>
            <person name="Petersen F."/>
            <person name="Wong J."/>
        </authorList>
    </citation>
    <scope>NUCLEOTIDE SEQUENCE</scope>
    <source>
        <strain evidence="7">GSM-AAB239-AS_SAM_17_03QT</strain>
    </source>
</reference>
<feature type="compositionally biased region" description="Polar residues" evidence="5">
    <location>
        <begin position="54"/>
        <end position="65"/>
    </location>
</feature>
<proteinExistence type="predicted"/>
<evidence type="ECO:0000256" key="3">
    <source>
        <dbReference type="ARBA" id="ARBA00023163"/>
    </source>
</evidence>
<dbReference type="Gene3D" id="1.10.10.60">
    <property type="entry name" value="Homeodomain-like"/>
    <property type="match status" value="1"/>
</dbReference>
<dbReference type="PANTHER" id="PTHR31499">
    <property type="entry name" value="MYB FAMILY TRANSCRIPTION FACTOR PHL11"/>
    <property type="match status" value="1"/>
</dbReference>
<dbReference type="InterPro" id="IPR009057">
    <property type="entry name" value="Homeodomain-like_sf"/>
</dbReference>
<sequence>MNSQSVLTVKRSHSPEGATSSHMALPSSAHKLFSSQPDCQKLFIESLPDKSLSSNVQTDVSSSCGLQDGLPYNQRKLSPDSELRNSLSHMSNPQYSEPMFSRSSTFCTRLYLSSSTSSMTCRQLSNLPFLPHPPKSEQLASPGKSSSPPLLYNGDIGDTHSEGEHYDLMDFLNLSGDASDGSFHGENCNHNSTALKEQIDLQILSEQLGIAITDNGESSRLDDIYETPQLSTPPPSLSNCIQTPQHSAPDKVQLHSAPSASGTAAANKPRMRWTLELHERFIDAVNKLDGAEKATPKAVLKLMNVEGLTIYHVKSHLQKYRLARYLPETKEVDETQHPDFAMNMVIYKGKKASSSEGKKAPSINNEEDTGSERNKQVTEALRLQIEVQKQLHEQLEVQRALQLRIEEHAKYLQKILDEQNKASNSFASSKEVPASDFQLESTSVNDSSISSPSHSKNKATDGQGDSIPVESQKRPRLDDRLGRISSTQ</sequence>
<reference evidence="7" key="2">
    <citation type="submission" date="2023-04" db="EMBL/GenBank/DDBJ databases">
        <authorList>
            <person name="Bruccoleri R.E."/>
            <person name="Oakeley E.J."/>
            <person name="Faust A.-M."/>
            <person name="Dessus-Babus S."/>
            <person name="Altorfer M."/>
            <person name="Burckhardt D."/>
            <person name="Oertli M."/>
            <person name="Naumann U."/>
            <person name="Petersen F."/>
            <person name="Wong J."/>
        </authorList>
    </citation>
    <scope>NUCLEOTIDE SEQUENCE</scope>
    <source>
        <strain evidence="7">GSM-AAB239-AS_SAM_17_03QT</strain>
        <tissue evidence="7">Leaf</tissue>
    </source>
</reference>
<gene>
    <name evidence="7" type="ORF">M6B38_154075</name>
</gene>
<evidence type="ECO:0000256" key="1">
    <source>
        <dbReference type="ARBA" id="ARBA00023015"/>
    </source>
</evidence>